<protein>
    <submittedName>
        <fullName evidence="12">Calmodulin-binding protein 60 D</fullName>
    </submittedName>
</protein>
<dbReference type="AlphaFoldDB" id="A0AAW2PIJ6"/>
<comment type="similarity">
    <text evidence="2">Belongs to the plant ACBP60 protein family.</text>
</comment>
<organism evidence="12">
    <name type="scientific">Sesamum radiatum</name>
    <name type="common">Black benniseed</name>
    <dbReference type="NCBI Taxonomy" id="300843"/>
    <lineage>
        <taxon>Eukaryota</taxon>
        <taxon>Viridiplantae</taxon>
        <taxon>Streptophyta</taxon>
        <taxon>Embryophyta</taxon>
        <taxon>Tracheophyta</taxon>
        <taxon>Spermatophyta</taxon>
        <taxon>Magnoliopsida</taxon>
        <taxon>eudicotyledons</taxon>
        <taxon>Gunneridae</taxon>
        <taxon>Pentapetalae</taxon>
        <taxon>asterids</taxon>
        <taxon>lamiids</taxon>
        <taxon>Lamiales</taxon>
        <taxon>Pedaliaceae</taxon>
        <taxon>Sesamum</taxon>
    </lineage>
</organism>
<dbReference type="InterPro" id="IPR046831">
    <property type="entry name" value="Calmodulin_bind_N"/>
</dbReference>
<evidence type="ECO:0000256" key="3">
    <source>
        <dbReference type="ARBA" id="ARBA00023015"/>
    </source>
</evidence>
<evidence type="ECO:0000259" key="11">
    <source>
        <dbReference type="Pfam" id="PF20452"/>
    </source>
</evidence>
<dbReference type="Pfam" id="PF20452">
    <property type="entry name" value="Calmod_bind_C"/>
    <property type="match status" value="1"/>
</dbReference>
<keyword evidence="6" id="KW-0804">Transcription</keyword>
<evidence type="ECO:0000256" key="8">
    <source>
        <dbReference type="SAM" id="Coils"/>
    </source>
</evidence>
<sequence length="1046" mass="119017">MDELIHKIIKEELESSKRRILTRLKRIVKDGNQTSERNMKLEFRNRISEVILTGEEIKGEGDTSIEVVIVDESTGNVVDVGPEASANIGIVLLKGEPDALAGDDWTVQEYNQNIVQEIEGKQPLLAGNVLLKLQRGIGFLENIKLRHHASKIRPPVFRIGARVVDILDGDRIKEAKTESFTVKDFRNKYYKKHETPSLSDEVSRLVNIRKGGKINKRLQDNKIYTVEDFLIRLLIDPEGLRSIVNLGPKKWELTVNNAQASLSDKRMYCYVNSEQKMGIVFNVLGHASAQELLASAYAHWENVKPFDDESSLRQYFTGFITSVDPPDHLNPNYFGGGCENPETSEIIGESSSRSCFSYQSISSAMNSITDTGGGDFGSFSTNDVEIIHHIPLQHSPDLTFNPETMFQDFDEFLHENDNFYLQVNGPVNEPNAEEQIAETAVAFADTHIRNPPNRWRKLFCVSRWFSIRKRVSMAAELLGCHYSQIPEQRLRAVAFLVGHYMTANLTIENEEQVKSGNRMVEEVVSSTNTRIQELQRTKTSTDKELKLTEARIDELNLTKKRVEEKWKLTKTRHFARLKRIFEDGNCTSAQRNLRLEFRHKISQPILTGEEIKGDGNNFIEVALIDAKGNVVDTGPEASADVEIIVLNGKADSWRADDSTVGEFKDKIVQEMEGKKPFLAGNVCLKLQRGVAVLNNVRFRNHTIKMKPPSFRLGARVVDKIFDGVHVKEAETESFTVECYRKKYYRKHKTPSVSDEVSRLINIGRGGEIEKRLQEKYIYTVEDFLIQLLINPEGLKRIVNVRGKKWDATVKNAQACQSSKRMYCYVNHQQNIGVVFTVLGEVSGLYLKSQYVPTTMLSENHKLDAEELLASAYKHWRDVMSFDDENSLLQYFTGLSTFMDPLNSLKPHYHHGGSRSNFLFEGITSATNSTRKTGAEDFCSFSTDDVETIFDAPAQLSPLLPFYPETMLPDLDEFFHQKDDSNWQVNGPVNEANCVEQVAETAVAFDDTHISNPPNRWRKLFCVSRWFSIRKSVSLARIHKPKKQKLH</sequence>
<proteinExistence type="inferred from homology"/>
<dbReference type="GO" id="GO:0043565">
    <property type="term" value="F:sequence-specific DNA binding"/>
    <property type="evidence" value="ECO:0007669"/>
    <property type="project" value="TreeGrafter"/>
</dbReference>
<feature type="domain" description="Calmodulin binding protein C-terminal" evidence="11">
    <location>
        <begin position="822"/>
        <end position="879"/>
    </location>
</feature>
<evidence type="ECO:0000256" key="6">
    <source>
        <dbReference type="ARBA" id="ARBA00023163"/>
    </source>
</evidence>
<dbReference type="GO" id="GO:0003700">
    <property type="term" value="F:DNA-binding transcription factor activity"/>
    <property type="evidence" value="ECO:0007669"/>
    <property type="project" value="TreeGrafter"/>
</dbReference>
<dbReference type="InterPro" id="IPR046830">
    <property type="entry name" value="Calmod_bind_M"/>
</dbReference>
<dbReference type="Pfam" id="PF20451">
    <property type="entry name" value="Calmod_bind_M"/>
    <property type="match status" value="2"/>
</dbReference>
<evidence type="ECO:0000256" key="5">
    <source>
        <dbReference type="ARBA" id="ARBA00023159"/>
    </source>
</evidence>
<feature type="domain" description="Calmodulin binding protein-like N-terminal" evidence="9">
    <location>
        <begin position="593"/>
        <end position="736"/>
    </location>
</feature>
<gene>
    <name evidence="12" type="ORF">Sradi_4046800</name>
</gene>
<comment type="caution">
    <text evidence="12">The sequence shown here is derived from an EMBL/GenBank/DDBJ whole genome shotgun (WGS) entry which is preliminary data.</text>
</comment>
<accession>A0AAW2PIJ6</accession>
<evidence type="ECO:0000256" key="2">
    <source>
        <dbReference type="ARBA" id="ARBA00007214"/>
    </source>
</evidence>
<evidence type="ECO:0000313" key="12">
    <source>
        <dbReference type="EMBL" id="KAL0355999.1"/>
    </source>
</evidence>
<dbReference type="GO" id="GO:0080142">
    <property type="term" value="P:regulation of salicylic acid biosynthetic process"/>
    <property type="evidence" value="ECO:0007669"/>
    <property type="project" value="TreeGrafter"/>
</dbReference>
<dbReference type="InterPro" id="IPR046829">
    <property type="entry name" value="Calmod_bind_C"/>
</dbReference>
<name>A0AAW2PIJ6_SESRA</name>
<comment type="subcellular location">
    <subcellularLocation>
        <location evidence="1">Nucleus</location>
    </subcellularLocation>
</comment>
<reference evidence="12" key="2">
    <citation type="journal article" date="2024" name="Plant">
        <title>Genomic evolution and insights into agronomic trait innovations of Sesamum species.</title>
        <authorList>
            <person name="Miao H."/>
            <person name="Wang L."/>
            <person name="Qu L."/>
            <person name="Liu H."/>
            <person name="Sun Y."/>
            <person name="Le M."/>
            <person name="Wang Q."/>
            <person name="Wei S."/>
            <person name="Zheng Y."/>
            <person name="Lin W."/>
            <person name="Duan Y."/>
            <person name="Cao H."/>
            <person name="Xiong S."/>
            <person name="Wang X."/>
            <person name="Wei L."/>
            <person name="Li C."/>
            <person name="Ma Q."/>
            <person name="Ju M."/>
            <person name="Zhao R."/>
            <person name="Li G."/>
            <person name="Mu C."/>
            <person name="Tian Q."/>
            <person name="Mei H."/>
            <person name="Zhang T."/>
            <person name="Gao T."/>
            <person name="Zhang H."/>
        </authorList>
    </citation>
    <scope>NUCLEOTIDE SEQUENCE</scope>
    <source>
        <strain evidence="12">G02</strain>
    </source>
</reference>
<feature type="domain" description="Calmodulin binding protein-like N-terminal" evidence="9">
    <location>
        <begin position="39"/>
        <end position="184"/>
    </location>
</feature>
<evidence type="ECO:0000256" key="1">
    <source>
        <dbReference type="ARBA" id="ARBA00004123"/>
    </source>
</evidence>
<dbReference type="PANTHER" id="PTHR31713">
    <property type="entry name" value="OS02G0177800 PROTEIN"/>
    <property type="match status" value="1"/>
</dbReference>
<evidence type="ECO:0000256" key="4">
    <source>
        <dbReference type="ARBA" id="ARBA00023125"/>
    </source>
</evidence>
<dbReference type="InterPro" id="IPR012416">
    <property type="entry name" value="CBP60"/>
</dbReference>
<feature type="domain" description="Calmodulin binding protein central" evidence="10">
    <location>
        <begin position="753"/>
        <end position="815"/>
    </location>
</feature>
<keyword evidence="7" id="KW-0539">Nucleus</keyword>
<evidence type="ECO:0000256" key="7">
    <source>
        <dbReference type="ARBA" id="ARBA00023242"/>
    </source>
</evidence>
<keyword evidence="3" id="KW-0805">Transcription regulation</keyword>
<evidence type="ECO:0000259" key="9">
    <source>
        <dbReference type="Pfam" id="PF07887"/>
    </source>
</evidence>
<dbReference type="GO" id="GO:0005516">
    <property type="term" value="F:calmodulin binding"/>
    <property type="evidence" value="ECO:0007669"/>
    <property type="project" value="InterPro"/>
</dbReference>
<dbReference type="Pfam" id="PF07887">
    <property type="entry name" value="Calmodulin_bind"/>
    <property type="match status" value="2"/>
</dbReference>
<reference evidence="12" key="1">
    <citation type="submission" date="2020-06" db="EMBL/GenBank/DDBJ databases">
        <authorList>
            <person name="Li T."/>
            <person name="Hu X."/>
            <person name="Zhang T."/>
            <person name="Song X."/>
            <person name="Zhang H."/>
            <person name="Dai N."/>
            <person name="Sheng W."/>
            <person name="Hou X."/>
            <person name="Wei L."/>
        </authorList>
    </citation>
    <scope>NUCLEOTIDE SEQUENCE</scope>
    <source>
        <strain evidence="12">G02</strain>
        <tissue evidence="12">Leaf</tissue>
    </source>
</reference>
<dbReference type="GO" id="GO:0005634">
    <property type="term" value="C:nucleus"/>
    <property type="evidence" value="ECO:0007669"/>
    <property type="project" value="UniProtKB-SubCell"/>
</dbReference>
<keyword evidence="8" id="KW-0175">Coiled coil</keyword>
<keyword evidence="5" id="KW-0010">Activator</keyword>
<dbReference type="EMBL" id="JACGWJ010000017">
    <property type="protein sequence ID" value="KAL0355999.1"/>
    <property type="molecule type" value="Genomic_DNA"/>
</dbReference>
<feature type="domain" description="Calmodulin binding protein central" evidence="10">
    <location>
        <begin position="198"/>
        <end position="260"/>
    </location>
</feature>
<dbReference type="PANTHER" id="PTHR31713:SF14">
    <property type="entry name" value="CALMODULIN-BINDING PROTEIN 60 A"/>
    <property type="match status" value="1"/>
</dbReference>
<keyword evidence="4" id="KW-0238">DNA-binding</keyword>
<feature type="coiled-coil region" evidence="8">
    <location>
        <begin position="531"/>
        <end position="565"/>
    </location>
</feature>
<evidence type="ECO:0000259" key="10">
    <source>
        <dbReference type="Pfam" id="PF20451"/>
    </source>
</evidence>